<feature type="domain" description="Mammalian cell entry C-terminal" evidence="3">
    <location>
        <begin position="115"/>
        <end position="292"/>
    </location>
</feature>
<dbReference type="PANTHER" id="PTHR33371:SF4">
    <property type="entry name" value="INTERMEMBRANE PHOSPHOLIPID TRANSPORT SYSTEM BINDING PROTEIN MLAD"/>
    <property type="match status" value="1"/>
</dbReference>
<dbReference type="Pfam" id="PF11887">
    <property type="entry name" value="Mce4_CUP1"/>
    <property type="match status" value="1"/>
</dbReference>
<evidence type="ECO:0000259" key="3">
    <source>
        <dbReference type="Pfam" id="PF11887"/>
    </source>
</evidence>
<dbReference type="NCBIfam" id="TIGR00996">
    <property type="entry name" value="Mtu_fam_mce"/>
    <property type="match status" value="1"/>
</dbReference>
<sequence>MTRRNARIGLAAVTALCLITGLLVAVRSIEEANRVNVVGYFENSNGIFVGDDVRILGVTVGKIDKIEAQPTRVKISFWFDDKYKVPADASAAVLSPSLVTPRTIQLTPAYTGGPTLPDGAVIPENRTAVPVEYDDLRDQLQKLTEMLQPTRPGGVSTLGEFTNTAADNLRGQGVNIRDAVIELSQAFSTLGDHSDDIFTSVRNVSTLVSALQTSTGSMRQLNRNLAAATAVLANDPNEVGNALRDLHTAIGDVRGFIEDNREALGTGVDRLSTISQAANDSVPEIKQLLHIAPNAFANFSNIYQPAQNALTGQLVINNFADPVGFICGAIQAASRLGADQAAKLCVQYMAPIAKNRAWNFAPIGENLFVGAMARPNEIDYSENWMRPDYIPPQAQPPVDTPNPAGHPAPVSVPANPATGLPGMMLPPGGGS</sequence>
<evidence type="ECO:0000313" key="4">
    <source>
        <dbReference type="EMBL" id="OBG07697.1"/>
    </source>
</evidence>
<dbReference type="GO" id="GO:0005576">
    <property type="term" value="C:extracellular region"/>
    <property type="evidence" value="ECO:0007669"/>
    <property type="project" value="TreeGrafter"/>
</dbReference>
<feature type="domain" description="Mce/MlaD" evidence="2">
    <location>
        <begin position="36"/>
        <end position="108"/>
    </location>
</feature>
<dbReference type="InterPro" id="IPR024516">
    <property type="entry name" value="Mce_C"/>
</dbReference>
<name>A0A1A2EGU5_MYCSD</name>
<evidence type="ECO:0000259" key="2">
    <source>
        <dbReference type="Pfam" id="PF02470"/>
    </source>
</evidence>
<dbReference type="PANTHER" id="PTHR33371">
    <property type="entry name" value="INTERMEMBRANE PHOSPHOLIPID TRANSPORT SYSTEM BINDING PROTEIN MLAD-RELATED"/>
    <property type="match status" value="1"/>
</dbReference>
<evidence type="ECO:0000313" key="5">
    <source>
        <dbReference type="Proteomes" id="UP000093985"/>
    </source>
</evidence>
<dbReference type="InterPro" id="IPR003399">
    <property type="entry name" value="Mce/MlaD"/>
</dbReference>
<dbReference type="OrthoDB" id="4516955at2"/>
<accession>A0A1A2EGU5</accession>
<evidence type="ECO:0000256" key="1">
    <source>
        <dbReference type="SAM" id="MobiDB-lite"/>
    </source>
</evidence>
<organism evidence="4 5">
    <name type="scientific">Mycolicibacter sinensis (strain JDM601)</name>
    <name type="common">Mycobacterium sinense</name>
    <dbReference type="NCBI Taxonomy" id="875328"/>
    <lineage>
        <taxon>Bacteria</taxon>
        <taxon>Bacillati</taxon>
        <taxon>Actinomycetota</taxon>
        <taxon>Actinomycetes</taxon>
        <taxon>Mycobacteriales</taxon>
        <taxon>Mycobacteriaceae</taxon>
        <taxon>Mycolicibacter</taxon>
    </lineage>
</organism>
<feature type="compositionally biased region" description="Pro residues" evidence="1">
    <location>
        <begin position="389"/>
        <end position="406"/>
    </location>
</feature>
<dbReference type="EMBL" id="LZIN01000036">
    <property type="protein sequence ID" value="OBG07697.1"/>
    <property type="molecule type" value="Genomic_DNA"/>
</dbReference>
<dbReference type="InterPro" id="IPR052336">
    <property type="entry name" value="MlaD_Phospholipid_Transporter"/>
</dbReference>
<gene>
    <name evidence="4" type="ORF">A5771_05260</name>
</gene>
<dbReference type="AlphaFoldDB" id="A0A1A2EGU5"/>
<proteinExistence type="predicted"/>
<dbReference type="InterPro" id="IPR005693">
    <property type="entry name" value="Mce"/>
</dbReference>
<dbReference type="Proteomes" id="UP000093985">
    <property type="component" value="Unassembled WGS sequence"/>
</dbReference>
<dbReference type="Pfam" id="PF02470">
    <property type="entry name" value="MlaD"/>
    <property type="match status" value="1"/>
</dbReference>
<feature type="compositionally biased region" description="Low complexity" evidence="1">
    <location>
        <begin position="419"/>
        <end position="431"/>
    </location>
</feature>
<reference evidence="5" key="1">
    <citation type="submission" date="2016-06" db="EMBL/GenBank/DDBJ databases">
        <authorList>
            <person name="Sutton G."/>
            <person name="Brinkac L."/>
            <person name="Sanka R."/>
            <person name="Adams M."/>
            <person name="Lau E."/>
            <person name="Mehaffy C."/>
            <person name="Tameris M."/>
            <person name="Hatherill M."/>
            <person name="Hanekom W."/>
            <person name="Mahomed H."/>
            <person name="Mcshane H."/>
        </authorList>
    </citation>
    <scope>NUCLEOTIDE SEQUENCE [LARGE SCALE GENOMIC DNA]</scope>
    <source>
        <strain evidence="5">852014-51077_SCH5608930-a</strain>
    </source>
</reference>
<dbReference type="Gene3D" id="1.10.287.950">
    <property type="entry name" value="Methyl-accepting chemotaxis protein"/>
    <property type="match status" value="1"/>
</dbReference>
<feature type="region of interest" description="Disordered" evidence="1">
    <location>
        <begin position="389"/>
        <end position="431"/>
    </location>
</feature>
<dbReference type="RefSeq" id="WP_064854461.1">
    <property type="nucleotide sequence ID" value="NZ_LZIM01000050.1"/>
</dbReference>
<protein>
    <submittedName>
        <fullName evidence="4">Mammalian cell entry protein</fullName>
    </submittedName>
</protein>
<comment type="caution">
    <text evidence="4">The sequence shown here is derived from an EMBL/GenBank/DDBJ whole genome shotgun (WGS) entry which is preliminary data.</text>
</comment>